<dbReference type="GO" id="GO:0004553">
    <property type="term" value="F:hydrolase activity, hydrolyzing O-glycosyl compounds"/>
    <property type="evidence" value="ECO:0007669"/>
    <property type="project" value="InterPro"/>
</dbReference>
<evidence type="ECO:0000256" key="5">
    <source>
        <dbReference type="PIRSR" id="PIRSR606710-2"/>
    </source>
</evidence>
<evidence type="ECO:0000313" key="9">
    <source>
        <dbReference type="Proteomes" id="UP000199182"/>
    </source>
</evidence>
<dbReference type="GO" id="GO:0005975">
    <property type="term" value="P:carbohydrate metabolic process"/>
    <property type="evidence" value="ECO:0007669"/>
    <property type="project" value="InterPro"/>
</dbReference>
<protein>
    <submittedName>
        <fullName evidence="8">Alpha-N-arabinofuranosidase</fullName>
    </submittedName>
</protein>
<keyword evidence="3 6" id="KW-0326">Glycosidase</keyword>
<evidence type="ECO:0000256" key="2">
    <source>
        <dbReference type="ARBA" id="ARBA00022801"/>
    </source>
</evidence>
<dbReference type="STRING" id="258515.SAMN05192585_12735"/>
<sequence length="518" mass="58329">MSSIVNPILPGFYPDPSICAVGKDFYIVNSTFAYFPGVPIFHTRDFEHIEQIGNVLTRDSQLPLEGAKHSGGIYAPTLRYHDGTFYMITTNVLGGGNFIVTAKNPAGPWSEPYWLKGAEGIDPSLFFDDDGTCYYVGTRADHELERYYGDNEIYISRLDLDTMQLTGDCKKLWKGAMQNSVWAEGPHLYKINGYYYLLIAEGGTAAEHSICVARSQSVFGPYEGCLNNPIFTHRHLGSAYPVKNVGHGDLVQAEDGSWYILMLASRPCEGYSNLGRETFLARVEWENGWPVVNPGEGRLLPKMQLPFEEYPLNPQTGCLRFDEMSPDRLDPRLLFLRNPNREHYLFGEWGLRMKCSPITLCELSSPTWVGIRQTSFRFVAETKLSFRPRRQGEFAGITIVQNNQFHIRMEYGLAAEGNCIRAVICEDGQESVAAAQTVNADTIQLKMMQYGQKLYLYYKANDMDEYLLLAGGLYTGNLSTERTWGFVGCTIGLYVTSNGNESSNSADFRFLVYENLPV</sequence>
<dbReference type="EMBL" id="FNID01000027">
    <property type="protein sequence ID" value="SDN67058.1"/>
    <property type="molecule type" value="Genomic_DNA"/>
</dbReference>
<evidence type="ECO:0000313" key="8">
    <source>
        <dbReference type="EMBL" id="SDN67058.1"/>
    </source>
</evidence>
<name>A0A1H0DAD4_9FIRM</name>
<feature type="active site" description="Proton acceptor" evidence="4">
    <location>
        <position position="15"/>
    </location>
</feature>
<dbReference type="Gene3D" id="2.60.120.200">
    <property type="match status" value="1"/>
</dbReference>
<evidence type="ECO:0000256" key="6">
    <source>
        <dbReference type="RuleBase" id="RU361187"/>
    </source>
</evidence>
<dbReference type="InterPro" id="IPR041542">
    <property type="entry name" value="GH43_C2"/>
</dbReference>
<dbReference type="OrthoDB" id="9801455at2"/>
<dbReference type="InterPro" id="IPR051795">
    <property type="entry name" value="Glycosyl_Hydrlase_43"/>
</dbReference>
<accession>A0A1H0DAD4</accession>
<evidence type="ECO:0000256" key="4">
    <source>
        <dbReference type="PIRSR" id="PIRSR606710-1"/>
    </source>
</evidence>
<dbReference type="SUPFAM" id="SSF49899">
    <property type="entry name" value="Concanavalin A-like lectins/glucanases"/>
    <property type="match status" value="1"/>
</dbReference>
<organism evidence="8 9">
    <name type="scientific">Acetanaerobacterium elongatum</name>
    <dbReference type="NCBI Taxonomy" id="258515"/>
    <lineage>
        <taxon>Bacteria</taxon>
        <taxon>Bacillati</taxon>
        <taxon>Bacillota</taxon>
        <taxon>Clostridia</taxon>
        <taxon>Eubacteriales</taxon>
        <taxon>Oscillospiraceae</taxon>
        <taxon>Acetanaerobacterium</taxon>
    </lineage>
</organism>
<dbReference type="SUPFAM" id="SSF75005">
    <property type="entry name" value="Arabinanase/levansucrase/invertase"/>
    <property type="match status" value="1"/>
</dbReference>
<dbReference type="PANTHER" id="PTHR42812">
    <property type="entry name" value="BETA-XYLOSIDASE"/>
    <property type="match status" value="1"/>
</dbReference>
<feature type="domain" description="Beta-xylosidase C-terminal Concanavalin A-like" evidence="7">
    <location>
        <begin position="325"/>
        <end position="514"/>
    </location>
</feature>
<reference evidence="8 9" key="1">
    <citation type="submission" date="2016-10" db="EMBL/GenBank/DDBJ databases">
        <authorList>
            <person name="de Groot N.N."/>
        </authorList>
    </citation>
    <scope>NUCLEOTIDE SEQUENCE [LARGE SCALE GENOMIC DNA]</scope>
    <source>
        <strain evidence="8 9">CGMCC 1.5012</strain>
    </source>
</reference>
<dbReference type="RefSeq" id="WP_092641598.1">
    <property type="nucleotide sequence ID" value="NZ_FNID01000027.1"/>
</dbReference>
<gene>
    <name evidence="8" type="ORF">SAMN05192585_12735</name>
</gene>
<evidence type="ECO:0000256" key="3">
    <source>
        <dbReference type="ARBA" id="ARBA00023295"/>
    </source>
</evidence>
<dbReference type="Pfam" id="PF17851">
    <property type="entry name" value="GH43_C2"/>
    <property type="match status" value="1"/>
</dbReference>
<dbReference type="CDD" id="cd18617">
    <property type="entry name" value="GH43_XynB-like"/>
    <property type="match status" value="1"/>
</dbReference>
<feature type="site" description="Important for catalytic activity, responsible for pKa modulation of the active site Glu and correct orientation of both the proton donor and substrate" evidence="5">
    <location>
        <position position="122"/>
    </location>
</feature>
<keyword evidence="9" id="KW-1185">Reference proteome</keyword>
<dbReference type="PANTHER" id="PTHR42812:SF12">
    <property type="entry name" value="BETA-XYLOSIDASE-RELATED"/>
    <property type="match status" value="1"/>
</dbReference>
<feature type="active site" description="Proton donor" evidence="4">
    <location>
        <position position="184"/>
    </location>
</feature>
<dbReference type="Proteomes" id="UP000199182">
    <property type="component" value="Unassembled WGS sequence"/>
</dbReference>
<dbReference type="InterPro" id="IPR006710">
    <property type="entry name" value="Glyco_hydro_43"/>
</dbReference>
<dbReference type="AlphaFoldDB" id="A0A1H0DAD4"/>
<keyword evidence="2 6" id="KW-0378">Hydrolase</keyword>
<proteinExistence type="inferred from homology"/>
<dbReference type="InterPro" id="IPR023296">
    <property type="entry name" value="Glyco_hydro_beta-prop_sf"/>
</dbReference>
<evidence type="ECO:0000259" key="7">
    <source>
        <dbReference type="Pfam" id="PF17851"/>
    </source>
</evidence>
<dbReference type="Gene3D" id="2.115.10.20">
    <property type="entry name" value="Glycosyl hydrolase domain, family 43"/>
    <property type="match status" value="1"/>
</dbReference>
<comment type="similarity">
    <text evidence="1 6">Belongs to the glycosyl hydrolase 43 family.</text>
</comment>
<dbReference type="Pfam" id="PF04616">
    <property type="entry name" value="Glyco_hydro_43"/>
    <property type="match status" value="1"/>
</dbReference>
<dbReference type="InterPro" id="IPR013320">
    <property type="entry name" value="ConA-like_dom_sf"/>
</dbReference>
<evidence type="ECO:0000256" key="1">
    <source>
        <dbReference type="ARBA" id="ARBA00009865"/>
    </source>
</evidence>